<dbReference type="InterPro" id="IPR053781">
    <property type="entry name" value="F-box_AtFBL13-like"/>
</dbReference>
<dbReference type="Pfam" id="PF24758">
    <property type="entry name" value="LRR_At5g56370"/>
    <property type="match status" value="1"/>
</dbReference>
<evidence type="ECO:0000259" key="2">
    <source>
        <dbReference type="PROSITE" id="PS50181"/>
    </source>
</evidence>
<dbReference type="AlphaFoldDB" id="A0ABD3KLD5"/>
<dbReference type="SMART" id="SM00579">
    <property type="entry name" value="FBD"/>
    <property type="match status" value="1"/>
</dbReference>
<dbReference type="Proteomes" id="UP001634007">
    <property type="component" value="Unassembled WGS sequence"/>
</dbReference>
<dbReference type="InterPro" id="IPR055411">
    <property type="entry name" value="LRR_FXL15/At3g58940/PEG3-like"/>
</dbReference>
<protein>
    <recommendedName>
        <fullName evidence="2">F-box domain-containing protein</fullName>
    </recommendedName>
</protein>
<evidence type="ECO:0000313" key="3">
    <source>
        <dbReference type="EMBL" id="KAL3740413.1"/>
    </source>
</evidence>
<dbReference type="PANTHER" id="PTHR31900:SF32">
    <property type="entry name" value="F-BOX_RNI_FBD-LIKE DOMAIN PROTEIN"/>
    <property type="match status" value="1"/>
</dbReference>
<feature type="region of interest" description="Disordered" evidence="1">
    <location>
        <begin position="1"/>
        <end position="30"/>
    </location>
</feature>
<proteinExistence type="predicted"/>
<dbReference type="Pfam" id="PF00646">
    <property type="entry name" value="F-box"/>
    <property type="match status" value="1"/>
</dbReference>
<name>A0ABD3KLD5_EUCGL</name>
<gene>
    <name evidence="3" type="ORF">ACJRO7_021662</name>
</gene>
<evidence type="ECO:0000256" key="1">
    <source>
        <dbReference type="SAM" id="MobiDB-lite"/>
    </source>
</evidence>
<dbReference type="PROSITE" id="PS50181">
    <property type="entry name" value="FBOX"/>
    <property type="match status" value="1"/>
</dbReference>
<dbReference type="InterPro" id="IPR032675">
    <property type="entry name" value="LRR_dom_sf"/>
</dbReference>
<dbReference type="InterPro" id="IPR006566">
    <property type="entry name" value="FBD"/>
</dbReference>
<dbReference type="InterPro" id="IPR050232">
    <property type="entry name" value="FBL13/AtMIF1-like"/>
</dbReference>
<reference evidence="3 4" key="1">
    <citation type="submission" date="2024-11" db="EMBL/GenBank/DDBJ databases">
        <title>Chromosome-level genome assembly of Eucalyptus globulus Labill. provides insights into its genome evolution.</title>
        <authorList>
            <person name="Li X."/>
        </authorList>
    </citation>
    <scope>NUCLEOTIDE SEQUENCE [LARGE SCALE GENOMIC DNA]</scope>
    <source>
        <strain evidence="3">CL2024</strain>
        <tissue evidence="3">Fresh tender leaves</tissue>
    </source>
</reference>
<keyword evidence="4" id="KW-1185">Reference proteome</keyword>
<dbReference type="SUPFAM" id="SSF52047">
    <property type="entry name" value="RNI-like"/>
    <property type="match status" value="1"/>
</dbReference>
<feature type="domain" description="F-box" evidence="2">
    <location>
        <begin position="32"/>
        <end position="85"/>
    </location>
</feature>
<accession>A0ABD3KLD5</accession>
<dbReference type="EMBL" id="JBJKBG010000005">
    <property type="protein sequence ID" value="KAL3740413.1"/>
    <property type="molecule type" value="Genomic_DNA"/>
</dbReference>
<dbReference type="PANTHER" id="PTHR31900">
    <property type="entry name" value="F-BOX/RNI SUPERFAMILY PROTEIN-RELATED"/>
    <property type="match status" value="1"/>
</dbReference>
<comment type="caution">
    <text evidence="3">The sequence shown here is derived from an EMBL/GenBank/DDBJ whole genome shotgun (WGS) entry which is preliminary data.</text>
</comment>
<dbReference type="CDD" id="cd22160">
    <property type="entry name" value="F-box_AtFBL13-like"/>
    <property type="match status" value="1"/>
</dbReference>
<dbReference type="InterPro" id="IPR001810">
    <property type="entry name" value="F-box_dom"/>
</dbReference>
<evidence type="ECO:0000313" key="4">
    <source>
        <dbReference type="Proteomes" id="UP001634007"/>
    </source>
</evidence>
<dbReference type="Gene3D" id="3.80.10.10">
    <property type="entry name" value="Ribonuclease Inhibitor"/>
    <property type="match status" value="1"/>
</dbReference>
<dbReference type="SUPFAM" id="SSF81383">
    <property type="entry name" value="F-box domain"/>
    <property type="match status" value="1"/>
</dbReference>
<organism evidence="3 4">
    <name type="scientific">Eucalyptus globulus</name>
    <name type="common">Tasmanian blue gum</name>
    <dbReference type="NCBI Taxonomy" id="34317"/>
    <lineage>
        <taxon>Eukaryota</taxon>
        <taxon>Viridiplantae</taxon>
        <taxon>Streptophyta</taxon>
        <taxon>Embryophyta</taxon>
        <taxon>Tracheophyta</taxon>
        <taxon>Spermatophyta</taxon>
        <taxon>Magnoliopsida</taxon>
        <taxon>eudicotyledons</taxon>
        <taxon>Gunneridae</taxon>
        <taxon>Pentapetalae</taxon>
        <taxon>rosids</taxon>
        <taxon>malvids</taxon>
        <taxon>Myrtales</taxon>
        <taxon>Myrtaceae</taxon>
        <taxon>Myrtoideae</taxon>
        <taxon>Eucalypteae</taxon>
        <taxon>Eucalyptus</taxon>
    </lineage>
</organism>
<dbReference type="InterPro" id="IPR036047">
    <property type="entry name" value="F-box-like_dom_sf"/>
</dbReference>
<sequence length="496" mass="56477">MAETSIHRKSSGNRPNRTDKTNPPLPPPLSPRDLISALPDAVIHRIFSFLPLQDVVKTSVLSKRWRPTWTTATDLVFDGEIVARLRSTLDFPSLVDSVLIQYTSPTVKKFSVIGFEYEKTHRPKFDLWLRFAEGHRVEDLSLLLVPTTEPPTPYILPRFLYCWSWLVRLEVSVCCFSLDRTIRWPCLKILVIAISRLSDDILEGIFRGCPVLESLELWGCWGTKNMMINSTSVKELVLIGLCDSNIQTIWAPHLLSLRISGDWQPHAILRLSDVSSLVEAKLDFSIRVLTDLPCDEMMCSHMLKETLQKLRGVTTITIGAWCFQKLSLLEMEGVPVPLSICQSLTLHADITQWNLLGIAYMLRISQCLEKLVICLTGLPLSMYSLDEESEESFNYDEEDFLCSRKGKFQCLAKHLKRVEITFDNFGLERLLALIKFLLGDALALQKMIIKANLNMGHGQEHVRATILSKLLVVSQNMLSYRRASRNAEVIFSHSFK</sequence>
<dbReference type="Gene3D" id="1.20.1280.50">
    <property type="match status" value="1"/>
</dbReference>